<keyword evidence="1" id="KW-0812">Transmembrane</keyword>
<evidence type="ECO:0000313" key="3">
    <source>
        <dbReference type="Proteomes" id="UP000050360"/>
    </source>
</evidence>
<comment type="caution">
    <text evidence="2">The sequence shown here is derived from an EMBL/GenBank/DDBJ whole genome shotgun (WGS) entry which is preliminary data.</text>
</comment>
<reference evidence="2 3" key="1">
    <citation type="submission" date="2015-09" db="EMBL/GenBank/DDBJ databases">
        <title>A metagenomics-based metabolic model of nitrate-dependent anaerobic oxidation of methane by Methanoperedens-like archaea.</title>
        <authorList>
            <person name="Arshad A."/>
            <person name="Speth D.R."/>
            <person name="De Graaf R.M."/>
            <person name="Op Den Camp H.J."/>
            <person name="Jetten M.S."/>
            <person name="Welte C.U."/>
        </authorList>
    </citation>
    <scope>NUCLEOTIDE SEQUENCE [LARGE SCALE GENOMIC DNA]</scope>
</reference>
<evidence type="ECO:0000256" key="1">
    <source>
        <dbReference type="SAM" id="Phobius"/>
    </source>
</evidence>
<accession>A0A0P8CMA5</accession>
<dbReference type="Proteomes" id="UP000050360">
    <property type="component" value="Unassembled WGS sequence"/>
</dbReference>
<dbReference type="AlphaFoldDB" id="A0A0P8CMA5"/>
<evidence type="ECO:0000313" key="2">
    <source>
        <dbReference type="EMBL" id="KPQ44535.1"/>
    </source>
</evidence>
<keyword evidence="1" id="KW-1133">Transmembrane helix</keyword>
<proteinExistence type="predicted"/>
<gene>
    <name evidence="2" type="ORF">MPEBLZ_00902</name>
</gene>
<feature type="transmembrane region" description="Helical" evidence="1">
    <location>
        <begin position="20"/>
        <end position="47"/>
    </location>
</feature>
<organism evidence="2 3">
    <name type="scientific">Candidatus Methanoperedens nitratireducens</name>
    <dbReference type="NCBI Taxonomy" id="1392998"/>
    <lineage>
        <taxon>Archaea</taxon>
        <taxon>Methanobacteriati</taxon>
        <taxon>Methanobacteriota</taxon>
        <taxon>Stenosarchaea group</taxon>
        <taxon>Methanomicrobia</taxon>
        <taxon>Methanosarcinales</taxon>
        <taxon>ANME-2 cluster</taxon>
        <taxon>Candidatus Methanoperedentaceae</taxon>
        <taxon>Candidatus Methanoperedens</taxon>
    </lineage>
</organism>
<protein>
    <submittedName>
        <fullName evidence="2">Uncharacterized protein</fullName>
    </submittedName>
</protein>
<dbReference type="EMBL" id="LKCM01000078">
    <property type="protein sequence ID" value="KPQ44535.1"/>
    <property type="molecule type" value="Genomic_DNA"/>
</dbReference>
<sequence length="96" mass="11241">MNTNEIFKNKKLAYGFTSLIGLAFMSFVAGWVFLIPIATMAFLLYGYTVYSKDQKHRISVNYKPSEAMKAIARREMELNKEKDRLMYEQSQGEIKW</sequence>
<keyword evidence="1" id="KW-0472">Membrane</keyword>
<name>A0A0P8CMA5_9EURY</name>